<dbReference type="AlphaFoldDB" id="A0A5R9FDA4"/>
<feature type="transmembrane region" description="Helical" evidence="1">
    <location>
        <begin position="9"/>
        <end position="27"/>
    </location>
</feature>
<feature type="transmembrane region" description="Helical" evidence="1">
    <location>
        <begin position="39"/>
        <end position="57"/>
    </location>
</feature>
<feature type="transmembrane region" description="Helical" evidence="1">
    <location>
        <begin position="73"/>
        <end position="106"/>
    </location>
</feature>
<proteinExistence type="predicted"/>
<keyword evidence="1" id="KW-0812">Transmembrane</keyword>
<keyword evidence="4" id="KW-1185">Reference proteome</keyword>
<accession>A0A5R9FDA4</accession>
<sequence>MLKSIDRKVSIVLFVFAIIYLIASYRLPAFSYSIVDADALPKGLGVLLAILSVLLFFQSPHEKPAFKLKKEEVAILLSVFGLILGYILLFEFLGFLLTTIIFLIVTSRILGYTNWKSIISVSLGFTVVLYFSFNYLLQIYLPQEYCHSRKEGLAWKH</sequence>
<evidence type="ECO:0000259" key="2">
    <source>
        <dbReference type="Pfam" id="PF07331"/>
    </source>
</evidence>
<feature type="transmembrane region" description="Helical" evidence="1">
    <location>
        <begin position="118"/>
        <end position="141"/>
    </location>
</feature>
<gene>
    <name evidence="3" type="ORF">FCL54_05265</name>
</gene>
<comment type="caution">
    <text evidence="3">The sequence shown here is derived from an EMBL/GenBank/DDBJ whole genome shotgun (WGS) entry which is preliminary data.</text>
</comment>
<dbReference type="Pfam" id="PF07331">
    <property type="entry name" value="TctB"/>
    <property type="match status" value="1"/>
</dbReference>
<evidence type="ECO:0000313" key="3">
    <source>
        <dbReference type="EMBL" id="TLS38544.1"/>
    </source>
</evidence>
<dbReference type="EMBL" id="SWLG01000003">
    <property type="protein sequence ID" value="TLS38544.1"/>
    <property type="molecule type" value="Genomic_DNA"/>
</dbReference>
<evidence type="ECO:0000256" key="1">
    <source>
        <dbReference type="SAM" id="Phobius"/>
    </source>
</evidence>
<feature type="domain" description="DUF1468" evidence="2">
    <location>
        <begin position="9"/>
        <end position="142"/>
    </location>
</feature>
<dbReference type="OrthoDB" id="2426743at2"/>
<keyword evidence="1" id="KW-0472">Membrane</keyword>
<evidence type="ECO:0000313" key="4">
    <source>
        <dbReference type="Proteomes" id="UP000308230"/>
    </source>
</evidence>
<name>A0A5R9FDA4_9BACL</name>
<dbReference type="RefSeq" id="WP_138123928.1">
    <property type="nucleotide sequence ID" value="NZ_SWLG01000003.1"/>
</dbReference>
<keyword evidence="1" id="KW-1133">Transmembrane helix</keyword>
<protein>
    <submittedName>
        <fullName evidence="3">Tripartite tricarboxylate transporter TctB family protein</fullName>
    </submittedName>
</protein>
<dbReference type="Proteomes" id="UP000308230">
    <property type="component" value="Unassembled WGS sequence"/>
</dbReference>
<organism evidence="3 4">
    <name type="scientific">Exobacillus caeni</name>
    <dbReference type="NCBI Taxonomy" id="2574798"/>
    <lineage>
        <taxon>Bacteria</taxon>
        <taxon>Bacillati</taxon>
        <taxon>Bacillota</taxon>
        <taxon>Bacilli</taxon>
        <taxon>Bacillales</taxon>
        <taxon>Guptibacillaceae</taxon>
        <taxon>Exobacillus</taxon>
    </lineage>
</organism>
<dbReference type="InterPro" id="IPR009936">
    <property type="entry name" value="DUF1468"/>
</dbReference>
<reference evidence="3 4" key="1">
    <citation type="submission" date="2019-04" db="EMBL/GenBank/DDBJ databases">
        <title>Bacillus caeni sp. nov., a bacterium isolated from mangrove sediment.</title>
        <authorList>
            <person name="Huang H."/>
            <person name="Mo K."/>
            <person name="Hu Y."/>
        </authorList>
    </citation>
    <scope>NUCLEOTIDE SEQUENCE [LARGE SCALE GENOMIC DNA]</scope>
    <source>
        <strain evidence="3 4">HB172195</strain>
    </source>
</reference>